<keyword evidence="1" id="KW-0175">Coiled coil</keyword>
<evidence type="ECO:0000256" key="1">
    <source>
        <dbReference type="SAM" id="Coils"/>
    </source>
</evidence>
<evidence type="ECO:0000259" key="2">
    <source>
        <dbReference type="Pfam" id="PF13476"/>
    </source>
</evidence>
<dbReference type="NCBIfam" id="TIGR03185">
    <property type="entry name" value="DNA_S_dndD"/>
    <property type="match status" value="1"/>
</dbReference>
<organism evidence="3 4">
    <name type="scientific">Alteromonas aquimaris</name>
    <dbReference type="NCBI Taxonomy" id="2998417"/>
    <lineage>
        <taxon>Bacteria</taxon>
        <taxon>Pseudomonadati</taxon>
        <taxon>Pseudomonadota</taxon>
        <taxon>Gammaproteobacteria</taxon>
        <taxon>Alteromonadales</taxon>
        <taxon>Alteromonadaceae</taxon>
        <taxon>Alteromonas/Salinimonas group</taxon>
        <taxon>Alteromonas</taxon>
    </lineage>
</organism>
<dbReference type="InterPro" id="IPR027417">
    <property type="entry name" value="P-loop_NTPase"/>
</dbReference>
<dbReference type="SUPFAM" id="SSF52540">
    <property type="entry name" value="P-loop containing nucleoside triphosphate hydrolases"/>
    <property type="match status" value="1"/>
</dbReference>
<dbReference type="Pfam" id="PF13476">
    <property type="entry name" value="AAA_23"/>
    <property type="match status" value="1"/>
</dbReference>
<evidence type="ECO:0000313" key="4">
    <source>
        <dbReference type="Proteomes" id="UP001142810"/>
    </source>
</evidence>
<keyword evidence="4" id="KW-1185">Reference proteome</keyword>
<comment type="caution">
    <text evidence="3">The sequence shown here is derived from an EMBL/GenBank/DDBJ whole genome shotgun (WGS) entry which is preliminary data.</text>
</comment>
<dbReference type="InterPro" id="IPR038729">
    <property type="entry name" value="Rad50/SbcC_AAA"/>
</dbReference>
<accession>A0ABT3P2Y4</accession>
<name>A0ABT3P2Y4_9ALTE</name>
<dbReference type="Gene3D" id="3.40.50.300">
    <property type="entry name" value="P-loop containing nucleotide triphosphate hydrolases"/>
    <property type="match status" value="2"/>
</dbReference>
<evidence type="ECO:0000313" key="3">
    <source>
        <dbReference type="EMBL" id="MCW8107119.1"/>
    </source>
</evidence>
<feature type="coiled-coil region" evidence="1">
    <location>
        <begin position="263"/>
        <end position="290"/>
    </location>
</feature>
<dbReference type="Proteomes" id="UP001142810">
    <property type="component" value="Unassembled WGS sequence"/>
</dbReference>
<feature type="coiled-coil region" evidence="1">
    <location>
        <begin position="203"/>
        <end position="230"/>
    </location>
</feature>
<dbReference type="PANTHER" id="PTHR32114:SF2">
    <property type="entry name" value="ABC TRANSPORTER ABCH.3"/>
    <property type="match status" value="1"/>
</dbReference>
<dbReference type="InterPro" id="IPR017599">
    <property type="entry name" value="DNA_S_DndD"/>
</dbReference>
<feature type="domain" description="Rad50/SbcC-type AAA" evidence="2">
    <location>
        <begin position="5"/>
        <end position="252"/>
    </location>
</feature>
<reference evidence="3" key="1">
    <citation type="submission" date="2022-11" db="EMBL/GenBank/DDBJ databases">
        <title>Alteromonas sp. nov., isolated from sea water of the Qingdao.</title>
        <authorList>
            <person name="Wang Q."/>
        </authorList>
    </citation>
    <scope>NUCLEOTIDE SEQUENCE</scope>
    <source>
        <strain evidence="3">ASW11-7</strain>
    </source>
</reference>
<gene>
    <name evidence="3" type="primary">dndD</name>
    <name evidence="3" type="ORF">OPS25_01200</name>
</gene>
<dbReference type="RefSeq" id="WP_265615821.1">
    <property type="nucleotide sequence ID" value="NZ_JAPFRD010000002.1"/>
</dbReference>
<dbReference type="EMBL" id="JAPFRD010000002">
    <property type="protein sequence ID" value="MCW8107119.1"/>
    <property type="molecule type" value="Genomic_DNA"/>
</dbReference>
<proteinExistence type="predicted"/>
<dbReference type="PANTHER" id="PTHR32114">
    <property type="entry name" value="ABC TRANSPORTER ABCH.3"/>
    <property type="match status" value="1"/>
</dbReference>
<sequence length="670" mass="75706">MIIKSLTLNNFRVFNGVNDVELTPVSSDKPIVLFGGLNGSGKTSVLTGVRLALYGRAAFGYVMTSSQYQEQLDALIHMGTGVQQSRASLELVFTYSQHGEEHEYKVIRSWERGKKEKLSLSKNEVLESSLSHDQCQAFLNELIPIGIADLFFFDGEKIAELAEDESGSVLQTAVRRLLGIDVIERLKNDLNVFLKPYQSQAIPQKIKKEIDALELQRKEHERKYDCLINDADELEKPILAIIDLLKKEETELMSLGGAWAATKAQEEAKVKELQLSKNDLESRLRREMEGGLPFALAPNTLQSLVARLEEETEVKRQRAFLTEFSKFQTQVLENLSGDYDAKSSAREALEKCLSDYSEQTGSNSQEDIQLDLSDRETAKILHQVQVLAVQSKKEFENLKAELKKVEDALDNAAVAISRAPDDSRLSNKLEDISKLNDRKSKAIMARANKLNIAKKEVEAAIEISRKVQQLHDKYKSEATVTEAVVNAQNTNLLLNDFAKKLTTVKVRQLEDEFIKSYQKLARKEDIKISARINTQSFDVELIDESGNAINRKELSAGEKQIYAIAILEALGKTSGRKLPIIIDTPLGRLDSKHRDKLIELYFPNASHQVIILSTDTEVDEKYFNHGAFSEYISHSYEIQFDAETKSSKVNEGYFWRNQRTDDAVKFMEVL</sequence>
<feature type="coiled-coil region" evidence="1">
    <location>
        <begin position="388"/>
        <end position="415"/>
    </location>
</feature>
<protein>
    <submittedName>
        <fullName evidence="3">DNA sulfur modification protein DndD</fullName>
    </submittedName>
</protein>